<keyword evidence="1" id="KW-0472">Membrane</keyword>
<gene>
    <name evidence="2" type="ORF">GDO81_008862</name>
</gene>
<reference evidence="2" key="1">
    <citation type="thesis" date="2020" institute="ProQuest LLC" country="789 East Eisenhower Parkway, Ann Arbor, MI, USA">
        <title>Comparative Genomics and Chromosome Evolution.</title>
        <authorList>
            <person name="Mudd A.B."/>
        </authorList>
    </citation>
    <scope>NUCLEOTIDE SEQUENCE</scope>
    <source>
        <strain evidence="2">237g6f4</strain>
        <tissue evidence="2">Blood</tissue>
    </source>
</reference>
<sequence>MYEYFILEKKKNTKNWYQSVNSYKNIPDPCHVPGAVASLIAFIFNFYCTEISRRAAPSFHIFWGFFFFFFSRAWIWQVVTAASCPTKDERIGIEHKSRQGE</sequence>
<evidence type="ECO:0000313" key="2">
    <source>
        <dbReference type="EMBL" id="KAG8584516.1"/>
    </source>
</evidence>
<protein>
    <recommendedName>
        <fullName evidence="4">Transmembrane protein</fullName>
    </recommendedName>
</protein>
<dbReference type="EMBL" id="WNYA01000003">
    <property type="protein sequence ID" value="KAG8584516.1"/>
    <property type="molecule type" value="Genomic_DNA"/>
</dbReference>
<feature type="transmembrane region" description="Helical" evidence="1">
    <location>
        <begin position="60"/>
        <end position="79"/>
    </location>
</feature>
<comment type="caution">
    <text evidence="2">The sequence shown here is derived from an EMBL/GenBank/DDBJ whole genome shotgun (WGS) entry which is preliminary data.</text>
</comment>
<proteinExistence type="predicted"/>
<dbReference type="Proteomes" id="UP000824782">
    <property type="component" value="Unassembled WGS sequence"/>
</dbReference>
<name>A0AAV7CI92_ENGPU</name>
<keyword evidence="1" id="KW-1133">Transmembrane helix</keyword>
<organism evidence="2 3">
    <name type="scientific">Engystomops pustulosus</name>
    <name type="common">Tungara frog</name>
    <name type="synonym">Physalaemus pustulosus</name>
    <dbReference type="NCBI Taxonomy" id="76066"/>
    <lineage>
        <taxon>Eukaryota</taxon>
        <taxon>Metazoa</taxon>
        <taxon>Chordata</taxon>
        <taxon>Craniata</taxon>
        <taxon>Vertebrata</taxon>
        <taxon>Euteleostomi</taxon>
        <taxon>Amphibia</taxon>
        <taxon>Batrachia</taxon>
        <taxon>Anura</taxon>
        <taxon>Neobatrachia</taxon>
        <taxon>Hyloidea</taxon>
        <taxon>Leptodactylidae</taxon>
        <taxon>Leiuperinae</taxon>
        <taxon>Engystomops</taxon>
    </lineage>
</organism>
<feature type="transmembrane region" description="Helical" evidence="1">
    <location>
        <begin position="31"/>
        <end position="48"/>
    </location>
</feature>
<evidence type="ECO:0000313" key="3">
    <source>
        <dbReference type="Proteomes" id="UP000824782"/>
    </source>
</evidence>
<keyword evidence="3" id="KW-1185">Reference proteome</keyword>
<keyword evidence="1" id="KW-0812">Transmembrane</keyword>
<accession>A0AAV7CI92</accession>
<evidence type="ECO:0008006" key="4">
    <source>
        <dbReference type="Google" id="ProtNLM"/>
    </source>
</evidence>
<dbReference type="AlphaFoldDB" id="A0AAV7CI92"/>
<evidence type="ECO:0000256" key="1">
    <source>
        <dbReference type="SAM" id="Phobius"/>
    </source>
</evidence>